<gene>
    <name evidence="3" type="ORF">HND93_34165</name>
</gene>
<dbReference type="SUPFAM" id="SSF53335">
    <property type="entry name" value="S-adenosyl-L-methionine-dependent methyltransferases"/>
    <property type="match status" value="1"/>
</dbReference>
<keyword evidence="1 3" id="KW-0489">Methyltransferase</keyword>
<dbReference type="GO" id="GO:0032259">
    <property type="term" value="P:methylation"/>
    <property type="evidence" value="ECO:0007669"/>
    <property type="project" value="UniProtKB-KW"/>
</dbReference>
<organism evidence="3 4">
    <name type="scientific">Azospirillum oleiclasticum</name>
    <dbReference type="NCBI Taxonomy" id="2735135"/>
    <lineage>
        <taxon>Bacteria</taxon>
        <taxon>Pseudomonadati</taxon>
        <taxon>Pseudomonadota</taxon>
        <taxon>Alphaproteobacteria</taxon>
        <taxon>Rhodospirillales</taxon>
        <taxon>Azospirillaceae</taxon>
        <taxon>Azospirillum</taxon>
    </lineage>
</organism>
<accession>A0ABX2TK89</accession>
<dbReference type="PANTHER" id="PTHR43648">
    <property type="entry name" value="ELECTRON TRANSFER FLAVOPROTEIN BETA SUBUNIT LYSINE METHYLTRANSFERASE"/>
    <property type="match status" value="1"/>
</dbReference>
<evidence type="ECO:0000256" key="1">
    <source>
        <dbReference type="ARBA" id="ARBA00022603"/>
    </source>
</evidence>
<evidence type="ECO:0000313" key="4">
    <source>
        <dbReference type="Proteomes" id="UP000584642"/>
    </source>
</evidence>
<dbReference type="Proteomes" id="UP000584642">
    <property type="component" value="Unassembled WGS sequence"/>
</dbReference>
<dbReference type="RefSeq" id="WP_180286548.1">
    <property type="nucleotide sequence ID" value="NZ_JABFDB010000045.1"/>
</dbReference>
<dbReference type="Pfam" id="PF06325">
    <property type="entry name" value="PrmA"/>
    <property type="match status" value="1"/>
</dbReference>
<dbReference type="InterPro" id="IPR050078">
    <property type="entry name" value="Ribosomal_L11_MeTrfase_PrmA"/>
</dbReference>
<comment type="caution">
    <text evidence="3">The sequence shown here is derived from an EMBL/GenBank/DDBJ whole genome shotgun (WGS) entry which is preliminary data.</text>
</comment>
<dbReference type="PANTHER" id="PTHR43648:SF1">
    <property type="entry name" value="ELECTRON TRANSFER FLAVOPROTEIN BETA SUBUNIT LYSINE METHYLTRANSFERASE"/>
    <property type="match status" value="1"/>
</dbReference>
<keyword evidence="2" id="KW-0808">Transferase</keyword>
<protein>
    <submittedName>
        <fullName evidence="3">Methyltransferase</fullName>
    </submittedName>
</protein>
<proteinExistence type="predicted"/>
<evidence type="ECO:0000313" key="3">
    <source>
        <dbReference type="EMBL" id="NYZ24776.1"/>
    </source>
</evidence>
<name>A0ABX2TK89_9PROT</name>
<dbReference type="Gene3D" id="3.40.50.150">
    <property type="entry name" value="Vaccinia Virus protein VP39"/>
    <property type="match status" value="1"/>
</dbReference>
<dbReference type="InterPro" id="IPR029063">
    <property type="entry name" value="SAM-dependent_MTases_sf"/>
</dbReference>
<evidence type="ECO:0000256" key="2">
    <source>
        <dbReference type="ARBA" id="ARBA00022679"/>
    </source>
</evidence>
<reference evidence="3 4" key="1">
    <citation type="submission" date="2020-05" db="EMBL/GenBank/DDBJ databases">
        <title>Azospirillum oleiclasticum sp. nov, a nitrogen-fixing and heavy crude oil-emulsifying bacterium isolated from the crude oil of Yumen Oilfield.</title>
        <authorList>
            <person name="Wu D."/>
            <person name="Cai M."/>
            <person name="Zhang X."/>
        </authorList>
    </citation>
    <scope>NUCLEOTIDE SEQUENCE [LARGE SCALE GENOMIC DNA]</scope>
    <source>
        <strain evidence="3 4">ROY-1-1-2</strain>
    </source>
</reference>
<dbReference type="EMBL" id="JABFDB010000045">
    <property type="protein sequence ID" value="NYZ24776.1"/>
    <property type="molecule type" value="Genomic_DNA"/>
</dbReference>
<dbReference type="GO" id="GO:0008168">
    <property type="term" value="F:methyltransferase activity"/>
    <property type="evidence" value="ECO:0007669"/>
    <property type="project" value="UniProtKB-KW"/>
</dbReference>
<sequence>MTETDPVAFIRANTVVAAPPLVPELRLHLATEVTPLWEATEATLRQNNLPPPYWAFAWPGGQAVARHVLDHPELVAGKRVLDFAAGTGLVAIAAALRGATCVAAEIDRFAVAAIELNAALNGVAVETVSEDLIGHALPDIDVVLAGDVCYERPMAERATTWMRLLAARGATVILGDPGRAYLPRQGLEALGRHTVPTSLDLEDRETRETTVWRLLPS</sequence>
<keyword evidence="4" id="KW-1185">Reference proteome</keyword>